<keyword evidence="2" id="KW-0805">Transcription regulation</keyword>
<dbReference type="InterPro" id="IPR013325">
    <property type="entry name" value="RNA_pol_sigma_r2"/>
</dbReference>
<dbReference type="SUPFAM" id="SSF88659">
    <property type="entry name" value="Sigma3 and sigma4 domains of RNA polymerase sigma factors"/>
    <property type="match status" value="1"/>
</dbReference>
<dbReference type="GO" id="GO:0006352">
    <property type="term" value="P:DNA-templated transcription initiation"/>
    <property type="evidence" value="ECO:0007669"/>
    <property type="project" value="InterPro"/>
</dbReference>
<evidence type="ECO:0000256" key="3">
    <source>
        <dbReference type="ARBA" id="ARBA00023082"/>
    </source>
</evidence>
<evidence type="ECO:0000256" key="2">
    <source>
        <dbReference type="ARBA" id="ARBA00023015"/>
    </source>
</evidence>
<gene>
    <name evidence="7" type="ORF">DW888_07710</name>
</gene>
<dbReference type="SUPFAM" id="SSF88946">
    <property type="entry name" value="Sigma2 domain of RNA polymerase sigma factors"/>
    <property type="match status" value="1"/>
</dbReference>
<dbReference type="InterPro" id="IPR014284">
    <property type="entry name" value="RNA_pol_sigma-70_dom"/>
</dbReference>
<evidence type="ECO:0000259" key="6">
    <source>
        <dbReference type="Pfam" id="PF08281"/>
    </source>
</evidence>
<dbReference type="Pfam" id="PF08281">
    <property type="entry name" value="Sigma70_r4_2"/>
    <property type="match status" value="1"/>
</dbReference>
<dbReference type="InterPro" id="IPR013324">
    <property type="entry name" value="RNA_pol_sigma_r3/r4-like"/>
</dbReference>
<keyword evidence="4" id="KW-0804">Transcription</keyword>
<reference evidence="7 8" key="1">
    <citation type="submission" date="2018-08" db="EMBL/GenBank/DDBJ databases">
        <title>A genome reference for cultivated species of the human gut microbiota.</title>
        <authorList>
            <person name="Zou Y."/>
            <person name="Xue W."/>
            <person name="Luo G."/>
        </authorList>
    </citation>
    <scope>NUCLEOTIDE SEQUENCE [LARGE SCALE GENOMIC DNA]</scope>
    <source>
        <strain evidence="7 8">AM40-30BH</strain>
    </source>
</reference>
<organism evidence="7 8">
    <name type="scientific">Bacteroides nordii</name>
    <dbReference type="NCBI Taxonomy" id="291645"/>
    <lineage>
        <taxon>Bacteria</taxon>
        <taxon>Pseudomonadati</taxon>
        <taxon>Bacteroidota</taxon>
        <taxon>Bacteroidia</taxon>
        <taxon>Bacteroidales</taxon>
        <taxon>Bacteroidaceae</taxon>
        <taxon>Bacteroides</taxon>
    </lineage>
</organism>
<dbReference type="NCBIfam" id="TIGR02937">
    <property type="entry name" value="sigma70-ECF"/>
    <property type="match status" value="1"/>
</dbReference>
<evidence type="ECO:0000256" key="1">
    <source>
        <dbReference type="ARBA" id="ARBA00010641"/>
    </source>
</evidence>
<evidence type="ECO:0000256" key="4">
    <source>
        <dbReference type="ARBA" id="ARBA00023163"/>
    </source>
</evidence>
<keyword evidence="3" id="KW-0731">Sigma factor</keyword>
<comment type="similarity">
    <text evidence="1">Belongs to the sigma-70 factor family. ECF subfamily.</text>
</comment>
<dbReference type="Gene3D" id="1.10.10.10">
    <property type="entry name" value="Winged helix-like DNA-binding domain superfamily/Winged helix DNA-binding domain"/>
    <property type="match status" value="1"/>
</dbReference>
<dbReference type="PANTHER" id="PTHR43133">
    <property type="entry name" value="RNA POLYMERASE ECF-TYPE SIGMA FACTO"/>
    <property type="match status" value="1"/>
</dbReference>
<dbReference type="PANTHER" id="PTHR43133:SF46">
    <property type="entry name" value="RNA POLYMERASE SIGMA-70 FACTOR ECF SUBFAMILY"/>
    <property type="match status" value="1"/>
</dbReference>
<proteinExistence type="inferred from homology"/>
<dbReference type="InterPro" id="IPR036388">
    <property type="entry name" value="WH-like_DNA-bd_sf"/>
</dbReference>
<feature type="domain" description="RNA polymerase sigma factor 70 region 4 type 2" evidence="6">
    <location>
        <begin position="136"/>
        <end position="187"/>
    </location>
</feature>
<dbReference type="InterPro" id="IPR007627">
    <property type="entry name" value="RNA_pol_sigma70_r2"/>
</dbReference>
<dbReference type="Gene3D" id="1.10.1740.10">
    <property type="match status" value="1"/>
</dbReference>
<sequence length="208" mass="25095">MHINKEQETSFSPSNRQENHLWIDFINGDDKSFELIYKKYVGVLFRYGIQFTQNEDIVKDAIHDVFVRIYKNRTQLKKEVNIKFYLFTALKNSLYNTFKREMVFEKLEEQELYNILDHSDENKALSSLEQESTRKVILQLMNQLTDRQREVIYHRFIEELSMEEIGILMQMNTQSVQNLIQRSLKKMRESRLPLHLYISLIYKVIETV</sequence>
<evidence type="ECO:0000259" key="5">
    <source>
        <dbReference type="Pfam" id="PF04542"/>
    </source>
</evidence>
<comment type="caution">
    <text evidence="7">The sequence shown here is derived from an EMBL/GenBank/DDBJ whole genome shotgun (WGS) entry which is preliminary data.</text>
</comment>
<dbReference type="InterPro" id="IPR039425">
    <property type="entry name" value="RNA_pol_sigma-70-like"/>
</dbReference>
<dbReference type="Proteomes" id="UP000284379">
    <property type="component" value="Unassembled WGS sequence"/>
</dbReference>
<protein>
    <submittedName>
        <fullName evidence="7">Sigma-70 family RNA polymerase sigma factor</fullName>
    </submittedName>
</protein>
<evidence type="ECO:0000313" key="8">
    <source>
        <dbReference type="Proteomes" id="UP000284379"/>
    </source>
</evidence>
<dbReference type="RefSeq" id="WP_122201228.1">
    <property type="nucleotide sequence ID" value="NZ_CABJFV010000004.1"/>
</dbReference>
<dbReference type="InterPro" id="IPR013249">
    <property type="entry name" value="RNA_pol_sigma70_r4_t2"/>
</dbReference>
<dbReference type="Pfam" id="PF04542">
    <property type="entry name" value="Sigma70_r2"/>
    <property type="match status" value="1"/>
</dbReference>
<accession>A0A413VSB4</accession>
<name>A0A413VSB4_9BACE</name>
<dbReference type="CDD" id="cd06171">
    <property type="entry name" value="Sigma70_r4"/>
    <property type="match status" value="1"/>
</dbReference>
<dbReference type="EMBL" id="QSGO01000004">
    <property type="protein sequence ID" value="RHB36507.1"/>
    <property type="molecule type" value="Genomic_DNA"/>
</dbReference>
<evidence type="ECO:0000313" key="7">
    <source>
        <dbReference type="EMBL" id="RHB36507.1"/>
    </source>
</evidence>
<dbReference type="AlphaFoldDB" id="A0A413VSB4"/>
<dbReference type="GO" id="GO:0003677">
    <property type="term" value="F:DNA binding"/>
    <property type="evidence" value="ECO:0007669"/>
    <property type="project" value="InterPro"/>
</dbReference>
<dbReference type="GO" id="GO:0016987">
    <property type="term" value="F:sigma factor activity"/>
    <property type="evidence" value="ECO:0007669"/>
    <property type="project" value="UniProtKB-KW"/>
</dbReference>
<feature type="domain" description="RNA polymerase sigma-70 region 2" evidence="5">
    <location>
        <begin position="36"/>
        <end position="101"/>
    </location>
</feature>